<dbReference type="AlphaFoldDB" id="A0A6J0BMG8"/>
<accession>A0A6J0BMG8</accession>
<dbReference type="PANTHER" id="PTHR10380">
    <property type="entry name" value="CUTICLE PROTEIN"/>
    <property type="match status" value="1"/>
</dbReference>
<proteinExistence type="predicted"/>
<keyword evidence="4" id="KW-1185">Reference proteome</keyword>
<keyword evidence="3" id="KW-0732">Signal</keyword>
<dbReference type="InParanoid" id="A0A6J0BMG8"/>
<gene>
    <name evidence="5" type="primary">LOC107221349</name>
</gene>
<organism evidence="5">
    <name type="scientific">Neodiprion lecontei</name>
    <name type="common">Redheaded pine sawfly</name>
    <dbReference type="NCBI Taxonomy" id="441921"/>
    <lineage>
        <taxon>Eukaryota</taxon>
        <taxon>Metazoa</taxon>
        <taxon>Ecdysozoa</taxon>
        <taxon>Arthropoda</taxon>
        <taxon>Hexapoda</taxon>
        <taxon>Insecta</taxon>
        <taxon>Pterygota</taxon>
        <taxon>Neoptera</taxon>
        <taxon>Endopterygota</taxon>
        <taxon>Hymenoptera</taxon>
        <taxon>Tenthredinoidea</taxon>
        <taxon>Diprionidae</taxon>
        <taxon>Diprioninae</taxon>
        <taxon>Neodiprion</taxon>
    </lineage>
</organism>
<feature type="signal peptide" evidence="3">
    <location>
        <begin position="1"/>
        <end position="18"/>
    </location>
</feature>
<protein>
    <submittedName>
        <fullName evidence="5">Flexible cuticle protein 12</fullName>
    </submittedName>
</protein>
<reference evidence="5" key="1">
    <citation type="submission" date="2025-08" db="UniProtKB">
        <authorList>
            <consortium name="RefSeq"/>
        </authorList>
    </citation>
    <scope>IDENTIFICATION</scope>
    <source>
        <tissue evidence="5">Thorax and Abdomen</tissue>
    </source>
</reference>
<dbReference type="InterPro" id="IPR050468">
    <property type="entry name" value="Cuticle_Struct_Prot"/>
</dbReference>
<evidence type="ECO:0000313" key="4">
    <source>
        <dbReference type="Proteomes" id="UP000829291"/>
    </source>
</evidence>
<sequence>MKMIIAFAALVAVATSAAIDGPNVQVVAEELADNTGFSDYKYGYQLSNGATKQESAQLVNPGTDDQHYNVAGSFSYVDPATNVQYTVRYTADKDGFHPVGDHIPA</sequence>
<evidence type="ECO:0000256" key="3">
    <source>
        <dbReference type="SAM" id="SignalP"/>
    </source>
</evidence>
<keyword evidence="1 2" id="KW-0193">Cuticle</keyword>
<evidence type="ECO:0000256" key="1">
    <source>
        <dbReference type="ARBA" id="ARBA00022460"/>
    </source>
</evidence>
<evidence type="ECO:0000256" key="2">
    <source>
        <dbReference type="PROSITE-ProRule" id="PRU00497"/>
    </source>
</evidence>
<evidence type="ECO:0000313" key="5">
    <source>
        <dbReference type="RefSeq" id="XP_015515780.1"/>
    </source>
</evidence>
<dbReference type="GO" id="GO:0062129">
    <property type="term" value="C:chitin-based extracellular matrix"/>
    <property type="evidence" value="ECO:0007669"/>
    <property type="project" value="TreeGrafter"/>
</dbReference>
<dbReference type="Proteomes" id="UP000829291">
    <property type="component" value="Chromosome 2"/>
</dbReference>
<dbReference type="Pfam" id="PF00379">
    <property type="entry name" value="Chitin_bind_4"/>
    <property type="match status" value="1"/>
</dbReference>
<dbReference type="KEGG" id="nlo:107221349"/>
<dbReference type="PANTHER" id="PTHR10380:SF173">
    <property type="entry name" value="CUTICULAR PROTEIN 47EF, ISOFORM C-RELATED"/>
    <property type="match status" value="1"/>
</dbReference>
<dbReference type="GO" id="GO:0008010">
    <property type="term" value="F:structural constituent of chitin-based larval cuticle"/>
    <property type="evidence" value="ECO:0007669"/>
    <property type="project" value="TreeGrafter"/>
</dbReference>
<dbReference type="RefSeq" id="XP_015515780.1">
    <property type="nucleotide sequence ID" value="XM_015660294.2"/>
</dbReference>
<feature type="chain" id="PRO_5026977782" evidence="3">
    <location>
        <begin position="19"/>
        <end position="105"/>
    </location>
</feature>
<dbReference type="GeneID" id="107221349"/>
<name>A0A6J0BMG8_NEOLC</name>
<dbReference type="InterPro" id="IPR000618">
    <property type="entry name" value="Insect_cuticle"/>
</dbReference>
<dbReference type="PROSITE" id="PS51155">
    <property type="entry name" value="CHIT_BIND_RR_2"/>
    <property type="match status" value="1"/>
</dbReference>
<dbReference type="OrthoDB" id="7255276at2759"/>